<evidence type="ECO:0000256" key="9">
    <source>
        <dbReference type="ARBA" id="ARBA00023136"/>
    </source>
</evidence>
<evidence type="ECO:0000256" key="5">
    <source>
        <dbReference type="ARBA" id="ARBA00022519"/>
    </source>
</evidence>
<evidence type="ECO:0000256" key="4">
    <source>
        <dbReference type="ARBA" id="ARBA00022475"/>
    </source>
</evidence>
<keyword evidence="4" id="KW-1003">Cell membrane</keyword>
<dbReference type="Pfam" id="PF03544">
    <property type="entry name" value="TonB_C"/>
    <property type="match status" value="1"/>
</dbReference>
<dbReference type="Proteomes" id="UP000070578">
    <property type="component" value="Unassembled WGS sequence"/>
</dbReference>
<feature type="domain" description="TonB C-terminal" evidence="12">
    <location>
        <begin position="125"/>
        <end position="213"/>
    </location>
</feature>
<keyword evidence="5" id="KW-0997">Cell inner membrane</keyword>
<keyword evidence="7" id="KW-0653">Protein transport</keyword>
<dbReference type="PROSITE" id="PS52015">
    <property type="entry name" value="TONB_CTD"/>
    <property type="match status" value="1"/>
</dbReference>
<evidence type="ECO:0000256" key="10">
    <source>
        <dbReference type="SAM" id="MobiDB-lite"/>
    </source>
</evidence>
<reference evidence="13 14" key="2">
    <citation type="submission" date="2016-03" db="EMBL/GenBank/DDBJ databases">
        <title>New uncultured bacterium of the family Gallionellaceae from acid mine drainage: description and reconstruction of genome based on metagenomic analysis of microbial community.</title>
        <authorList>
            <person name="Kadnikov V."/>
            <person name="Ivasenko D."/>
            <person name="Beletsky A."/>
            <person name="Mardanov A."/>
            <person name="Danilova E."/>
            <person name="Pimenov N."/>
            <person name="Karnachuk O."/>
            <person name="Ravin N."/>
        </authorList>
    </citation>
    <scope>NUCLEOTIDE SEQUENCE [LARGE SCALE GENOMIC DNA]</scope>
    <source>
        <strain evidence="13">ShG14-8</strain>
    </source>
</reference>
<dbReference type="Gene3D" id="3.30.1150.10">
    <property type="match status" value="1"/>
</dbReference>
<evidence type="ECO:0000256" key="7">
    <source>
        <dbReference type="ARBA" id="ARBA00022927"/>
    </source>
</evidence>
<dbReference type="PATRIC" id="fig|1796491.3.peg.559"/>
<dbReference type="GO" id="GO:0005886">
    <property type="term" value="C:plasma membrane"/>
    <property type="evidence" value="ECO:0007669"/>
    <property type="project" value="UniProtKB-SubCell"/>
</dbReference>
<keyword evidence="9 11" id="KW-0472">Membrane</keyword>
<protein>
    <submittedName>
        <fullName evidence="13">Putative TonB protein</fullName>
    </submittedName>
</protein>
<comment type="similarity">
    <text evidence="2">Belongs to the TonB family.</text>
</comment>
<feature type="compositionally biased region" description="Pro residues" evidence="10">
    <location>
        <begin position="57"/>
        <end position="93"/>
    </location>
</feature>
<evidence type="ECO:0000256" key="11">
    <source>
        <dbReference type="SAM" id="Phobius"/>
    </source>
</evidence>
<evidence type="ECO:0000256" key="8">
    <source>
        <dbReference type="ARBA" id="ARBA00022989"/>
    </source>
</evidence>
<dbReference type="AlphaFoldDB" id="A0A139BWM3"/>
<evidence type="ECO:0000256" key="2">
    <source>
        <dbReference type="ARBA" id="ARBA00006555"/>
    </source>
</evidence>
<proteinExistence type="inferred from homology"/>
<dbReference type="NCBIfam" id="TIGR01352">
    <property type="entry name" value="tonB_Cterm"/>
    <property type="match status" value="1"/>
</dbReference>
<keyword evidence="6 11" id="KW-0812">Transmembrane</keyword>
<comment type="subcellular location">
    <subcellularLocation>
        <location evidence="1">Cell inner membrane</location>
        <topology evidence="1">Single-pass membrane protein</topology>
        <orientation evidence="1">Periplasmic side</orientation>
    </subcellularLocation>
</comment>
<evidence type="ECO:0000313" key="14">
    <source>
        <dbReference type="Proteomes" id="UP000070578"/>
    </source>
</evidence>
<dbReference type="GO" id="GO:0015031">
    <property type="term" value="P:protein transport"/>
    <property type="evidence" value="ECO:0007669"/>
    <property type="project" value="UniProtKB-KW"/>
</dbReference>
<dbReference type="SUPFAM" id="SSF74653">
    <property type="entry name" value="TolA/TonB C-terminal domain"/>
    <property type="match status" value="1"/>
</dbReference>
<dbReference type="GO" id="GO:0055085">
    <property type="term" value="P:transmembrane transport"/>
    <property type="evidence" value="ECO:0007669"/>
    <property type="project" value="InterPro"/>
</dbReference>
<dbReference type="PRINTS" id="PR01217">
    <property type="entry name" value="PRICHEXTENSN"/>
</dbReference>
<keyword evidence="3" id="KW-0813">Transport</keyword>
<dbReference type="EMBL" id="LSLI01000007">
    <property type="protein sequence ID" value="KXS33350.1"/>
    <property type="molecule type" value="Genomic_DNA"/>
</dbReference>
<name>A0A139BWM3_9PROT</name>
<accession>A0A139BWM3</accession>
<evidence type="ECO:0000313" key="13">
    <source>
        <dbReference type="EMBL" id="KXS33350.1"/>
    </source>
</evidence>
<dbReference type="PANTHER" id="PTHR33446">
    <property type="entry name" value="PROTEIN TONB-RELATED"/>
    <property type="match status" value="1"/>
</dbReference>
<gene>
    <name evidence="13" type="ORF">AWT59_0512</name>
</gene>
<reference evidence="13 14" key="1">
    <citation type="submission" date="2016-02" db="EMBL/GenBank/DDBJ databases">
        <authorList>
            <person name="Wen L."/>
            <person name="He K."/>
            <person name="Yang H."/>
        </authorList>
    </citation>
    <scope>NUCLEOTIDE SEQUENCE [LARGE SCALE GENOMIC DNA]</scope>
    <source>
        <strain evidence="13">ShG14-8</strain>
    </source>
</reference>
<sequence length="213" mass="22597">MSALYSRHPVQAFGLAVVIELGLLAFAVVVLGTASRTKPALSETMPIELENAQQPSLKPPEPKPPVPPKPRQPTPPPKEAQNTPPPPPEPPTPQASVPTAFTQPAPPPPAPSPAASAANVKPSDVYAARVHTAVQAAHYYPPAAQALHYAGRVRVEFHLRDGVPGDARLLAGSGIGLIDRAALQAVQSARYPETPPELRGSDLVFQVWVEFDR</sequence>
<dbReference type="InterPro" id="IPR051045">
    <property type="entry name" value="TonB-dependent_transducer"/>
</dbReference>
<dbReference type="InterPro" id="IPR006260">
    <property type="entry name" value="TonB/TolA_C"/>
</dbReference>
<organism evidence="13 14">
    <name type="scientific">Candidatus Gallionella acididurans</name>
    <dbReference type="NCBI Taxonomy" id="1796491"/>
    <lineage>
        <taxon>Bacteria</taxon>
        <taxon>Pseudomonadati</taxon>
        <taxon>Pseudomonadota</taxon>
        <taxon>Betaproteobacteria</taxon>
        <taxon>Nitrosomonadales</taxon>
        <taxon>Gallionellaceae</taxon>
        <taxon>Gallionella</taxon>
    </lineage>
</organism>
<keyword evidence="8 11" id="KW-1133">Transmembrane helix</keyword>
<feature type="region of interest" description="Disordered" evidence="10">
    <location>
        <begin position="49"/>
        <end position="117"/>
    </location>
</feature>
<evidence type="ECO:0000259" key="12">
    <source>
        <dbReference type="PROSITE" id="PS52015"/>
    </source>
</evidence>
<evidence type="ECO:0000256" key="6">
    <source>
        <dbReference type="ARBA" id="ARBA00022692"/>
    </source>
</evidence>
<feature type="transmembrane region" description="Helical" evidence="11">
    <location>
        <begin position="12"/>
        <end position="32"/>
    </location>
</feature>
<comment type="caution">
    <text evidence="13">The sequence shown here is derived from an EMBL/GenBank/DDBJ whole genome shotgun (WGS) entry which is preliminary data.</text>
</comment>
<dbReference type="InterPro" id="IPR037682">
    <property type="entry name" value="TonB_C"/>
</dbReference>
<evidence type="ECO:0000256" key="1">
    <source>
        <dbReference type="ARBA" id="ARBA00004383"/>
    </source>
</evidence>
<evidence type="ECO:0000256" key="3">
    <source>
        <dbReference type="ARBA" id="ARBA00022448"/>
    </source>
</evidence>